<name>A0A6J6BGH1_9ZZZZ</name>
<dbReference type="EMBL" id="CAEZSO010000034">
    <property type="protein sequence ID" value="CAB4538210.1"/>
    <property type="molecule type" value="Genomic_DNA"/>
</dbReference>
<sequence length="93" mass="10214">MLGGVIGAVTVGFQEMRVHSVVGISVDEFVQVFFDDRAVIKDYRNASGRIREGNQRVSGPTKNALPLFGQGAFFVWSYALEGETIDTCCLIRV</sequence>
<accession>A0A6J6BGH1</accession>
<proteinExistence type="predicted"/>
<gene>
    <name evidence="1" type="ORF">UFOPK1446_00264</name>
</gene>
<dbReference type="AlphaFoldDB" id="A0A6J6BGH1"/>
<evidence type="ECO:0000313" key="1">
    <source>
        <dbReference type="EMBL" id="CAB4538210.1"/>
    </source>
</evidence>
<protein>
    <submittedName>
        <fullName evidence="1">Unannotated protein</fullName>
    </submittedName>
</protein>
<organism evidence="1">
    <name type="scientific">freshwater metagenome</name>
    <dbReference type="NCBI Taxonomy" id="449393"/>
    <lineage>
        <taxon>unclassified sequences</taxon>
        <taxon>metagenomes</taxon>
        <taxon>ecological metagenomes</taxon>
    </lineage>
</organism>
<reference evidence="1" key="1">
    <citation type="submission" date="2020-05" db="EMBL/GenBank/DDBJ databases">
        <authorList>
            <person name="Chiriac C."/>
            <person name="Salcher M."/>
            <person name="Ghai R."/>
            <person name="Kavagutti S V."/>
        </authorList>
    </citation>
    <scope>NUCLEOTIDE SEQUENCE</scope>
</reference>